<dbReference type="InterPro" id="IPR044443">
    <property type="entry name" value="Ribosomal_mL44_DSRM_fung"/>
</dbReference>
<dbReference type="SUPFAM" id="SSF54768">
    <property type="entry name" value="dsRNA-binding domain-like"/>
    <property type="match status" value="1"/>
</dbReference>
<evidence type="ECO:0000256" key="4">
    <source>
        <dbReference type="ARBA" id="ARBA00023128"/>
    </source>
</evidence>
<dbReference type="InterPro" id="IPR036389">
    <property type="entry name" value="RNase_III_sf"/>
</dbReference>
<dbReference type="InterPro" id="IPR044444">
    <property type="entry name" value="Ribosomal_mL44_DSRM_metazoa"/>
</dbReference>
<dbReference type="Gene3D" id="3.30.160.20">
    <property type="match status" value="1"/>
</dbReference>
<dbReference type="SMART" id="SM00535">
    <property type="entry name" value="RIBOc"/>
    <property type="match status" value="1"/>
</dbReference>
<evidence type="ECO:0000256" key="2">
    <source>
        <dbReference type="ARBA" id="ARBA00022884"/>
    </source>
</evidence>
<name>A0AAD7UV71_9FUNG</name>
<dbReference type="SUPFAM" id="SSF69065">
    <property type="entry name" value="RNase III domain-like"/>
    <property type="match status" value="1"/>
</dbReference>
<dbReference type="Gene3D" id="1.10.1520.10">
    <property type="entry name" value="Ribonuclease III domain"/>
    <property type="match status" value="1"/>
</dbReference>
<feature type="domain" description="RNase III" evidence="8">
    <location>
        <begin position="44"/>
        <end position="161"/>
    </location>
</feature>
<evidence type="ECO:0000256" key="5">
    <source>
        <dbReference type="ARBA" id="ARBA00023274"/>
    </source>
</evidence>
<dbReference type="PANTHER" id="PTHR11207:SF32">
    <property type="entry name" value="LARGE RIBOSOMAL SUBUNIT PROTEIN ML44"/>
    <property type="match status" value="1"/>
</dbReference>
<dbReference type="Pfam" id="PF22892">
    <property type="entry name" value="DSRM_MRPL44"/>
    <property type="match status" value="1"/>
</dbReference>
<dbReference type="InterPro" id="IPR014720">
    <property type="entry name" value="dsRBD_dom"/>
</dbReference>
<dbReference type="GO" id="GO:0004525">
    <property type="term" value="F:ribonuclease III activity"/>
    <property type="evidence" value="ECO:0007669"/>
    <property type="project" value="InterPro"/>
</dbReference>
<dbReference type="GO" id="GO:0005739">
    <property type="term" value="C:mitochondrion"/>
    <property type="evidence" value="ECO:0007669"/>
    <property type="project" value="TreeGrafter"/>
</dbReference>
<dbReference type="Pfam" id="PF14622">
    <property type="entry name" value="Ribonucleas_3_3"/>
    <property type="match status" value="1"/>
</dbReference>
<comment type="similarity">
    <text evidence="6">Belongs to the ribonuclease III family. Mitochondrion-specific ribosomal protein mL44 subfamily.</text>
</comment>
<dbReference type="SMART" id="SM00358">
    <property type="entry name" value="DSRM"/>
    <property type="match status" value="1"/>
</dbReference>
<evidence type="ECO:0000256" key="1">
    <source>
        <dbReference type="ARBA" id="ARBA00004173"/>
    </source>
</evidence>
<dbReference type="GeneID" id="83217687"/>
<evidence type="ECO:0000313" key="9">
    <source>
        <dbReference type="EMBL" id="KAJ8654072.1"/>
    </source>
</evidence>
<comment type="subcellular location">
    <subcellularLocation>
        <location evidence="1">Mitochondrion</location>
    </subcellularLocation>
</comment>
<dbReference type="CDD" id="cd00593">
    <property type="entry name" value="RIBOc"/>
    <property type="match status" value="1"/>
</dbReference>
<proteinExistence type="inferred from homology"/>
<dbReference type="RefSeq" id="XP_058338986.1">
    <property type="nucleotide sequence ID" value="XM_058490265.1"/>
</dbReference>
<evidence type="ECO:0000256" key="3">
    <source>
        <dbReference type="ARBA" id="ARBA00022980"/>
    </source>
</evidence>
<keyword evidence="5" id="KW-0687">Ribonucleoprotein</keyword>
<dbReference type="PROSITE" id="PS50142">
    <property type="entry name" value="RNASE_3_2"/>
    <property type="match status" value="1"/>
</dbReference>
<keyword evidence="3" id="KW-0689">Ribosomal protein</keyword>
<evidence type="ECO:0000256" key="6">
    <source>
        <dbReference type="ARBA" id="ARBA00024034"/>
    </source>
</evidence>
<dbReference type="GO" id="GO:0003725">
    <property type="term" value="F:double-stranded RNA binding"/>
    <property type="evidence" value="ECO:0007669"/>
    <property type="project" value="InterPro"/>
</dbReference>
<dbReference type="GO" id="GO:0006396">
    <property type="term" value="P:RNA processing"/>
    <property type="evidence" value="ECO:0007669"/>
    <property type="project" value="InterPro"/>
</dbReference>
<dbReference type="Proteomes" id="UP001234581">
    <property type="component" value="Unassembled WGS sequence"/>
</dbReference>
<dbReference type="EMBL" id="JARTCD010000067">
    <property type="protein sequence ID" value="KAJ8654072.1"/>
    <property type="molecule type" value="Genomic_DNA"/>
</dbReference>
<evidence type="ECO:0000313" key="10">
    <source>
        <dbReference type="Proteomes" id="UP001234581"/>
    </source>
</evidence>
<evidence type="ECO:0000256" key="7">
    <source>
        <dbReference type="ARBA" id="ARBA00035187"/>
    </source>
</evidence>
<dbReference type="PANTHER" id="PTHR11207">
    <property type="entry name" value="RIBONUCLEASE III"/>
    <property type="match status" value="1"/>
</dbReference>
<protein>
    <recommendedName>
        <fullName evidence="7">Large ribosomal subunit protein mL44</fullName>
    </recommendedName>
</protein>
<keyword evidence="2" id="KW-0694">RNA-binding</keyword>
<dbReference type="AlphaFoldDB" id="A0AAD7UV71"/>
<organism evidence="9 10">
    <name type="scientific">Lichtheimia ornata</name>
    <dbReference type="NCBI Taxonomy" id="688661"/>
    <lineage>
        <taxon>Eukaryota</taxon>
        <taxon>Fungi</taxon>
        <taxon>Fungi incertae sedis</taxon>
        <taxon>Mucoromycota</taxon>
        <taxon>Mucoromycotina</taxon>
        <taxon>Mucoromycetes</taxon>
        <taxon>Mucorales</taxon>
        <taxon>Lichtheimiaceae</taxon>
        <taxon>Lichtheimia</taxon>
    </lineage>
</organism>
<sequence>MFRALSRAHTSTPTTCFRATRAIHARSAVRQQQEAIAPKIDSALSAFGARIGLQSLNPAVLEQAVTHSSAEENKGNQDLVLLGKRATGLFVTEYYHSKYPNMHMEGLNKVIQSHLVYKSVSKVGTQLGLQDVMRWDRSTVQSVALGECLYALVGAVYKEQGFDAAKQLVHAHILSRDLDVRPLVKFNDPKRYLSALIRKLGKEAPVSRLLSETGRHSSAPVYVIGVFSGETKLGEGFGSSLKMAEFRACQDALISHYGKEEKDFMLPSDANNVDNYKPPVLGTTEAIV</sequence>
<evidence type="ECO:0000259" key="8">
    <source>
        <dbReference type="PROSITE" id="PS50142"/>
    </source>
</evidence>
<keyword evidence="4" id="KW-0496">Mitochondrion</keyword>
<accession>A0AAD7UV71</accession>
<dbReference type="CDD" id="cd19873">
    <property type="entry name" value="DSRM_MRPL3_like"/>
    <property type="match status" value="1"/>
</dbReference>
<reference evidence="9 10" key="1">
    <citation type="submission" date="2023-03" db="EMBL/GenBank/DDBJ databases">
        <title>Genome sequence of Lichtheimia ornata CBS 291.66.</title>
        <authorList>
            <person name="Mohabir J.T."/>
            <person name="Shea T.P."/>
            <person name="Kurbessoian T."/>
            <person name="Berby B."/>
            <person name="Fontaine J."/>
            <person name="Livny J."/>
            <person name="Gnirke A."/>
            <person name="Stajich J.E."/>
            <person name="Cuomo C.A."/>
        </authorList>
    </citation>
    <scope>NUCLEOTIDE SEQUENCE [LARGE SCALE GENOMIC DNA]</scope>
    <source>
        <strain evidence="9">CBS 291.66</strain>
    </source>
</reference>
<gene>
    <name evidence="9" type="ORF">O0I10_010283</name>
</gene>
<keyword evidence="10" id="KW-1185">Reference proteome</keyword>
<dbReference type="InterPro" id="IPR000999">
    <property type="entry name" value="RNase_III_dom"/>
</dbReference>
<dbReference type="GO" id="GO:0003735">
    <property type="term" value="F:structural constituent of ribosome"/>
    <property type="evidence" value="ECO:0007669"/>
    <property type="project" value="TreeGrafter"/>
</dbReference>
<comment type="caution">
    <text evidence="9">The sequence shown here is derived from an EMBL/GenBank/DDBJ whole genome shotgun (WGS) entry which is preliminary data.</text>
</comment>